<name>A0AAV9XU15_9CRYT</name>
<feature type="compositionally biased region" description="Polar residues" evidence="1">
    <location>
        <begin position="26"/>
        <end position="35"/>
    </location>
</feature>
<evidence type="ECO:0000313" key="3">
    <source>
        <dbReference type="EMBL" id="KAK6587999.1"/>
    </source>
</evidence>
<dbReference type="InterPro" id="IPR039662">
    <property type="entry name" value="Cohesin_Scc3/SA"/>
</dbReference>
<sequence>MSKRIKISSKKDCDGFQIPEKLRNEASISGGNADNLNGEERGENSWPISESSGGVFGKKYSKLQLQSRCKLYKTIKTALENPKQRRVITSSAFNQIHKGITQDSITNSSFIFSLKEIIKLIFEGAGIPSIFTLGIKDWTNFSNVENNMNQVIIDLQDNNANVIQYYPLRSKKKGDTAFLETFIDFFSELGEKLTKTLQGSSEPDTLKLIVLGWLDILSKTPLRPLRHSGCVALNGVLRGLSKSRNDINEKISRFKNQMKGESPDSKSYKSLEEELSCYFKITKNIDILISKVLNDFWIPRSQDVSEDVRNICFETLSKGILVFPSLSEAISNTEVPETLSNFLPEEVIYSNKIFILESIRSILELETFKTISHDLFKNKRLLECLKNEIIISSKAPESHKELFSFGELSISILILALKNDFLDEEYIDEIVDLLWITSSSPSSSKIGALLAEFIDSSLFDGGITHEKVESRELIDLLDSHIGCKKLRNSLGLQGLRTIEPSRIRSDLQTLLEFIHEFGKDYVILTHRCVNAFWSKAPCVRDTKFLVEMLVATELSGQELEPLDEEIRKTLLLVLHSNVSYIEDLLICCIDDPNLNSKNEIVFGKYRSLVAISSIMEYIEPLILIHEKNVDNLTILLSTFSTIVSIYSKLLRTKSNSKSDEITFGISGLKQFPLKKLLQMLNSHSDPRVIDGICMSLSPILNIDLSNMDSSDFNAISSSSFLQMDENYIKGIQDGISDLRKQFMCDFFAVGRNYLADTDNVLYSDMTDEPKGKKSRAIGSTNSSSLVKNKAAKNSTINTISKFRRIYGVIKYLTLDNIYLDNKYNTNNSSQDKGVNLDMLSPEQENGIPYSFELLIEVLERSGRIIQKNSDQILVYQTSQLFCITLDILTTGYTHLIQDMLRGIDSNLSNQVNDMMLNESSIEIYKSIRHKFSCTLIETIRFNLKHGSLNEDSRNYCFDYLNILSISSIMVMFGLQGIIENNVQDNEELQSVFDLLEWKILDSDLSMIIKEYIYWTNPNRNNNSGREMESIISSALIESFNSLITSSSNDKKQPHYLLYPNCRIFEPLDNIKDETFVTTPETLETYKKKIKEFVDNKFAPGCILTLLIISCQYKLTSQMFTPVILKYLMDIEEIMINNYYLDGIKYLIQGESERDRLFLSSKFVDLFLFNEPNNNIGIFCILFVTIVLSCIEKNYDRTKIISKKLIPSLASKLGWKKTEEIIKENSLDISKSIIESFRFALTGEIHLPTYKNVITRNEIIEKSIKTKDSIKAYIDLLTTQNAPGGGKNVLNLLSNNEINYILDEIKVLCDFGNELNNDDKDNFSSYYFINETFDSEIKQFLDTIASFLEKDHKKNNAVQTNKNTTNIVSSNNTSKVVTTKNKNTKTKQNGRRNLPKTLDIYSDNDLEDDIEGGDSEFSGEDYLNDENSDINIENNNKIDDFKSISSSNHFEEIIDIK</sequence>
<comment type="caution">
    <text evidence="3">The sequence shown here is derived from an EMBL/GenBank/DDBJ whole genome shotgun (WGS) entry which is preliminary data.</text>
</comment>
<gene>
    <name evidence="3" type="ORF">RS030_71109</name>
</gene>
<dbReference type="GO" id="GO:0003682">
    <property type="term" value="F:chromatin binding"/>
    <property type="evidence" value="ECO:0007669"/>
    <property type="project" value="TreeGrafter"/>
</dbReference>
<dbReference type="GO" id="GO:0008278">
    <property type="term" value="C:cohesin complex"/>
    <property type="evidence" value="ECO:0007669"/>
    <property type="project" value="TreeGrafter"/>
</dbReference>
<dbReference type="PANTHER" id="PTHR11199">
    <property type="entry name" value="STROMAL ANTIGEN"/>
    <property type="match status" value="1"/>
</dbReference>
<dbReference type="GO" id="GO:0005634">
    <property type="term" value="C:nucleus"/>
    <property type="evidence" value="ECO:0007669"/>
    <property type="project" value="TreeGrafter"/>
</dbReference>
<dbReference type="InterPro" id="IPR013721">
    <property type="entry name" value="STAG"/>
</dbReference>
<dbReference type="PANTHER" id="PTHR11199:SF0">
    <property type="entry name" value="LD34181P-RELATED"/>
    <property type="match status" value="1"/>
</dbReference>
<protein>
    <recommendedName>
        <fullName evidence="2">STAG domain-containing protein</fullName>
    </recommendedName>
</protein>
<evidence type="ECO:0000313" key="4">
    <source>
        <dbReference type="Proteomes" id="UP001311799"/>
    </source>
</evidence>
<dbReference type="GO" id="GO:0007062">
    <property type="term" value="P:sister chromatid cohesion"/>
    <property type="evidence" value="ECO:0007669"/>
    <property type="project" value="TreeGrafter"/>
</dbReference>
<keyword evidence="4" id="KW-1185">Reference proteome</keyword>
<evidence type="ECO:0000256" key="1">
    <source>
        <dbReference type="SAM" id="MobiDB-lite"/>
    </source>
</evidence>
<reference evidence="3 4" key="1">
    <citation type="submission" date="2023-10" db="EMBL/GenBank/DDBJ databases">
        <title>Comparative genomics analysis reveals potential genetic determinants of host preference in Cryptosporidium xiaoi.</title>
        <authorList>
            <person name="Xiao L."/>
            <person name="Li J."/>
        </authorList>
    </citation>
    <scope>NUCLEOTIDE SEQUENCE [LARGE SCALE GENOMIC DNA]</scope>
    <source>
        <strain evidence="3 4">52996</strain>
    </source>
</reference>
<dbReference type="Pfam" id="PF08514">
    <property type="entry name" value="STAG"/>
    <property type="match status" value="1"/>
</dbReference>
<evidence type="ECO:0000259" key="2">
    <source>
        <dbReference type="Pfam" id="PF08514"/>
    </source>
</evidence>
<organism evidence="3 4">
    <name type="scientific">Cryptosporidium xiaoi</name>
    <dbReference type="NCBI Taxonomy" id="659607"/>
    <lineage>
        <taxon>Eukaryota</taxon>
        <taxon>Sar</taxon>
        <taxon>Alveolata</taxon>
        <taxon>Apicomplexa</taxon>
        <taxon>Conoidasida</taxon>
        <taxon>Coccidia</taxon>
        <taxon>Eucoccidiorida</taxon>
        <taxon>Eimeriorina</taxon>
        <taxon>Cryptosporidiidae</taxon>
        <taxon>Cryptosporidium</taxon>
    </lineage>
</organism>
<dbReference type="GO" id="GO:0000785">
    <property type="term" value="C:chromatin"/>
    <property type="evidence" value="ECO:0007669"/>
    <property type="project" value="TreeGrafter"/>
</dbReference>
<dbReference type="Proteomes" id="UP001311799">
    <property type="component" value="Unassembled WGS sequence"/>
</dbReference>
<proteinExistence type="predicted"/>
<feature type="region of interest" description="Disordered" evidence="1">
    <location>
        <begin position="24"/>
        <end position="48"/>
    </location>
</feature>
<accession>A0AAV9XU15</accession>
<feature type="domain" description="STAG" evidence="2">
    <location>
        <begin position="166"/>
        <end position="269"/>
    </location>
</feature>
<dbReference type="EMBL" id="JAWDEY010000035">
    <property type="protein sequence ID" value="KAK6587999.1"/>
    <property type="molecule type" value="Genomic_DNA"/>
</dbReference>